<dbReference type="Gene3D" id="2.170.130.10">
    <property type="entry name" value="TonB-dependent receptor, plug domain"/>
    <property type="match status" value="1"/>
</dbReference>
<evidence type="ECO:0000256" key="4">
    <source>
        <dbReference type="ARBA" id="ARBA00022692"/>
    </source>
</evidence>
<dbReference type="Proteomes" id="UP000005283">
    <property type="component" value="Unassembled WGS sequence"/>
</dbReference>
<dbReference type="InterPro" id="IPR000531">
    <property type="entry name" value="Beta-barrel_TonB"/>
</dbReference>
<organism evidence="16 17">
    <name type="scientific">Hoylesella buccalis ATCC 35310</name>
    <dbReference type="NCBI Taxonomy" id="679190"/>
    <lineage>
        <taxon>Bacteria</taxon>
        <taxon>Pseudomonadati</taxon>
        <taxon>Bacteroidota</taxon>
        <taxon>Bacteroidia</taxon>
        <taxon>Bacteroidales</taxon>
        <taxon>Prevotellaceae</taxon>
        <taxon>Hoylesella</taxon>
    </lineage>
</organism>
<dbReference type="InterPro" id="IPR012910">
    <property type="entry name" value="Plug_dom"/>
</dbReference>
<dbReference type="InterPro" id="IPR039426">
    <property type="entry name" value="TonB-dep_rcpt-like"/>
</dbReference>
<keyword evidence="8 16" id="KW-0675">Receptor</keyword>
<sequence length="842" mass="95385">MINIDKRQKKRSAKKYDGLIASTSCFFTNFAASFLTTNCLVTPSKQEGKTFFVFMNIWKKCVLCLAALLCLAASAQKRFTISGYVKDIHSSETLLGATIQDANSHMGTTTNSYGFYTLTLPAGQVQVGYSYVGYARMQKSFVLNKDTVINIQLTPSANLPEVVVSSAKDNAGILATGMGVTDIGVSQIEHTPSLLGETDVIRTIQLMPGVQPGSDGGSALYVRGGNGDENLILLDGTPIYKIDHLFGFFSVFTPEALKKVTFYKSSYPARYNGRLSSVIDVRTKDGDMNHFHGTASLGLLTSRVQLEGPIVKNRTSFNFSARTTYINWVLQPFMKSDEKFGYQFYDLHFKLNHRFSHTDRLYLSVYRGHDMMKEDYKDRYSSSSFEINSAYGDDINWGNTIASLRWNHIFSNNLFANITAAYNHYNMHLDSYDHSWRTDVLEKNSASYRSKIRDWSAAIDFDYEPLPSHRIKFGSSYTYHTFSPETSGSSFTEEGKDGKVNRSGEYSSPSNPIYAHEALAYAEDDWRILPSLTLNAGGSVSMFHVRNKSYLTFQPRVSLRWQALSDVALKASYSEMSQYIHLLTSMPIALPTDLWVPITDNIKPERSRQYSVGAYYTGWKGWELSAESYYKQLDNVLEYKDGMSFMGFSGNWERLVSMGEGRSKGIELMLRRTTGRATGWLSYTLSKSDRKFSEDSGVNGGERFPFTYDRRHNVNMVANWKMTKRIDLDATWSFYSGATATISLQRGYEMTPESIGESSYVSSRNNYRLPPTHLLCLGINFRKTLKRGVERTWNVSVYNAYNAMNPNFILRKTDEYGREVPNKLSKYTLLPCLPSFTLTYKF</sequence>
<dbReference type="Pfam" id="PF13715">
    <property type="entry name" value="CarbopepD_reg_2"/>
    <property type="match status" value="1"/>
</dbReference>
<name>D1W7C9_9BACT</name>
<comment type="subcellular location">
    <subcellularLocation>
        <location evidence="1 10">Cell outer membrane</location>
        <topology evidence="1 10">Multi-pass membrane protein</topology>
    </subcellularLocation>
</comment>
<evidence type="ECO:0000256" key="1">
    <source>
        <dbReference type="ARBA" id="ARBA00004571"/>
    </source>
</evidence>
<dbReference type="InterPro" id="IPR037066">
    <property type="entry name" value="Plug_dom_sf"/>
</dbReference>
<dbReference type="PANTHER" id="PTHR30069">
    <property type="entry name" value="TONB-DEPENDENT OUTER MEMBRANE RECEPTOR"/>
    <property type="match status" value="1"/>
</dbReference>
<feature type="domain" description="TonB-dependent receptor plug" evidence="15">
    <location>
        <begin position="196"/>
        <end position="273"/>
    </location>
</feature>
<dbReference type="Pfam" id="PF07715">
    <property type="entry name" value="Plug"/>
    <property type="match status" value="1"/>
</dbReference>
<dbReference type="PROSITE" id="PS52016">
    <property type="entry name" value="TONB_DEPENDENT_REC_3"/>
    <property type="match status" value="1"/>
</dbReference>
<proteinExistence type="inferred from homology"/>
<comment type="similarity">
    <text evidence="10 11">Belongs to the TonB-dependent receptor family.</text>
</comment>
<dbReference type="Gene3D" id="2.60.40.1120">
    <property type="entry name" value="Carboxypeptidase-like, regulatory domain"/>
    <property type="match status" value="1"/>
</dbReference>
<evidence type="ECO:0000256" key="11">
    <source>
        <dbReference type="RuleBase" id="RU003357"/>
    </source>
</evidence>
<evidence type="ECO:0000256" key="5">
    <source>
        <dbReference type="ARBA" id="ARBA00022729"/>
    </source>
</evidence>
<evidence type="ECO:0000256" key="9">
    <source>
        <dbReference type="ARBA" id="ARBA00023237"/>
    </source>
</evidence>
<evidence type="ECO:0000256" key="13">
    <source>
        <dbReference type="SAM" id="Phobius"/>
    </source>
</evidence>
<evidence type="ECO:0000259" key="15">
    <source>
        <dbReference type="Pfam" id="PF07715"/>
    </source>
</evidence>
<dbReference type="GO" id="GO:0044718">
    <property type="term" value="P:siderophore transmembrane transport"/>
    <property type="evidence" value="ECO:0007669"/>
    <property type="project" value="TreeGrafter"/>
</dbReference>
<reference evidence="16 17" key="1">
    <citation type="submission" date="2009-12" db="EMBL/GenBank/DDBJ databases">
        <title>Genome Sequence of Prevotella buccalis ATCC 35310.</title>
        <authorList>
            <person name="Durkin A.S."/>
            <person name="Madupu R."/>
            <person name="Torralba M."/>
            <person name="Methe B."/>
            <person name="Sutton G."/>
            <person name="Strausberg R.L."/>
            <person name="Nelson K.E."/>
        </authorList>
    </citation>
    <scope>NUCLEOTIDE SEQUENCE [LARGE SCALE GENOMIC DNA]</scope>
    <source>
        <strain evidence="16 17">ATCC 35310</strain>
    </source>
</reference>
<dbReference type="Gene3D" id="2.40.170.20">
    <property type="entry name" value="TonB-dependent receptor, beta-barrel domain"/>
    <property type="match status" value="1"/>
</dbReference>
<comment type="caution">
    <text evidence="16">The sequence shown here is derived from an EMBL/GenBank/DDBJ whole genome shotgun (WGS) entry which is preliminary data.</text>
</comment>
<keyword evidence="13" id="KW-1133">Transmembrane helix</keyword>
<keyword evidence="7 10" id="KW-0472">Membrane</keyword>
<keyword evidence="4 10" id="KW-0812">Transmembrane</keyword>
<evidence type="ECO:0000256" key="3">
    <source>
        <dbReference type="ARBA" id="ARBA00022452"/>
    </source>
</evidence>
<protein>
    <submittedName>
        <fullName evidence="16">TonB-dependent receptor</fullName>
    </submittedName>
</protein>
<feature type="domain" description="TonB-dependent receptor-like beta-barrel" evidence="14">
    <location>
        <begin position="336"/>
        <end position="799"/>
    </location>
</feature>
<keyword evidence="5" id="KW-0732">Signal</keyword>
<keyword evidence="3 10" id="KW-1134">Transmembrane beta strand</keyword>
<dbReference type="InterPro" id="IPR036942">
    <property type="entry name" value="Beta-barrel_TonB_sf"/>
</dbReference>
<dbReference type="GO" id="GO:0015344">
    <property type="term" value="F:siderophore uptake transmembrane transporter activity"/>
    <property type="evidence" value="ECO:0007669"/>
    <property type="project" value="TreeGrafter"/>
</dbReference>
<feature type="transmembrane region" description="Helical" evidence="13">
    <location>
        <begin position="57"/>
        <end position="75"/>
    </location>
</feature>
<dbReference type="InterPro" id="IPR008969">
    <property type="entry name" value="CarboxyPept-like_regulatory"/>
</dbReference>
<keyword evidence="2 10" id="KW-0813">Transport</keyword>
<feature type="region of interest" description="Disordered" evidence="12">
    <location>
        <begin position="485"/>
        <end position="507"/>
    </location>
</feature>
<keyword evidence="6 11" id="KW-0798">TonB box</keyword>
<dbReference type="Pfam" id="PF00593">
    <property type="entry name" value="TonB_dep_Rec_b-barrel"/>
    <property type="match status" value="1"/>
</dbReference>
<evidence type="ECO:0000256" key="6">
    <source>
        <dbReference type="ARBA" id="ARBA00023077"/>
    </source>
</evidence>
<feature type="transmembrane region" description="Helical" evidence="13">
    <location>
        <begin position="16"/>
        <end position="37"/>
    </location>
</feature>
<evidence type="ECO:0000256" key="12">
    <source>
        <dbReference type="SAM" id="MobiDB-lite"/>
    </source>
</evidence>
<dbReference type="STRING" id="679190.HMPREF0650_2420"/>
<dbReference type="eggNOG" id="COG4771">
    <property type="taxonomic scope" value="Bacteria"/>
</dbReference>
<accession>D1W7C9</accession>
<evidence type="ECO:0000259" key="14">
    <source>
        <dbReference type="Pfam" id="PF00593"/>
    </source>
</evidence>
<keyword evidence="9 10" id="KW-0998">Cell outer membrane</keyword>
<dbReference type="AlphaFoldDB" id="D1W7C9"/>
<dbReference type="SUPFAM" id="SSF49464">
    <property type="entry name" value="Carboxypeptidase regulatory domain-like"/>
    <property type="match status" value="1"/>
</dbReference>
<evidence type="ECO:0000256" key="7">
    <source>
        <dbReference type="ARBA" id="ARBA00023136"/>
    </source>
</evidence>
<evidence type="ECO:0000313" key="16">
    <source>
        <dbReference type="EMBL" id="EFA91525.1"/>
    </source>
</evidence>
<feature type="compositionally biased region" description="Basic and acidic residues" evidence="12">
    <location>
        <begin position="493"/>
        <end position="502"/>
    </location>
</feature>
<evidence type="ECO:0000256" key="2">
    <source>
        <dbReference type="ARBA" id="ARBA00022448"/>
    </source>
</evidence>
<evidence type="ECO:0000256" key="10">
    <source>
        <dbReference type="PROSITE-ProRule" id="PRU01360"/>
    </source>
</evidence>
<keyword evidence="17" id="KW-1185">Reference proteome</keyword>
<evidence type="ECO:0000313" key="17">
    <source>
        <dbReference type="Proteomes" id="UP000005283"/>
    </source>
</evidence>
<gene>
    <name evidence="16" type="primary">tonB_3</name>
    <name evidence="16" type="ORF">HMPREF0650_2420</name>
</gene>
<evidence type="ECO:0000256" key="8">
    <source>
        <dbReference type="ARBA" id="ARBA00023170"/>
    </source>
</evidence>
<dbReference type="SUPFAM" id="SSF56935">
    <property type="entry name" value="Porins"/>
    <property type="match status" value="1"/>
</dbReference>
<dbReference type="GO" id="GO:0009279">
    <property type="term" value="C:cell outer membrane"/>
    <property type="evidence" value="ECO:0007669"/>
    <property type="project" value="UniProtKB-SubCell"/>
</dbReference>
<dbReference type="PANTHER" id="PTHR30069:SF29">
    <property type="entry name" value="HEMOGLOBIN AND HEMOGLOBIN-HAPTOGLOBIN-BINDING PROTEIN 1-RELATED"/>
    <property type="match status" value="1"/>
</dbReference>
<dbReference type="EMBL" id="ADEG01000086">
    <property type="protein sequence ID" value="EFA91525.1"/>
    <property type="molecule type" value="Genomic_DNA"/>
</dbReference>